<sequence>MRRPGAAHSVAWKYHEREIQLVGESRGRLVVGVRRLKWSEHEFTDRKVCGSNPTSVYRLLLSALGQHSSIPSLVLPSGGMAARHRKGVTSERLVDNLNQDE</sequence>
<dbReference type="InParanoid" id="A0A3R7G2I1"/>
<accession>A0A3R7G2I1</accession>
<reference evidence="1 2" key="2">
    <citation type="journal article" date="2021" name="Genomics">
        <title>High-quality reference genome for Clonorchis sinensis.</title>
        <authorList>
            <person name="Young N.D."/>
            <person name="Stroehlein A.J."/>
            <person name="Kinkar L."/>
            <person name="Wang T."/>
            <person name="Sohn W.M."/>
            <person name="Chang B.C.H."/>
            <person name="Kaur P."/>
            <person name="Weisz D."/>
            <person name="Dudchenko O."/>
            <person name="Aiden E.L."/>
            <person name="Korhonen P.K."/>
            <person name="Gasser R.B."/>
        </authorList>
    </citation>
    <scope>NUCLEOTIDE SEQUENCE [LARGE SCALE GENOMIC DNA]</scope>
    <source>
        <strain evidence="1">Cs-k2</strain>
    </source>
</reference>
<evidence type="ECO:0000313" key="1">
    <source>
        <dbReference type="EMBL" id="KAG5441954.1"/>
    </source>
</evidence>
<reference evidence="1 2" key="1">
    <citation type="journal article" date="2018" name="Biotechnol. Adv.">
        <title>Improved genomic resources and new bioinformatic workflow for the carcinogenic parasite Clonorchis sinensis: Biotechnological implications.</title>
        <authorList>
            <person name="Wang D."/>
            <person name="Korhonen P.K."/>
            <person name="Gasser R.B."/>
            <person name="Young N.D."/>
        </authorList>
    </citation>
    <scope>NUCLEOTIDE SEQUENCE [LARGE SCALE GENOMIC DNA]</scope>
    <source>
        <strain evidence="1">Cs-k2</strain>
    </source>
</reference>
<dbReference type="EMBL" id="NIRI02000076">
    <property type="protein sequence ID" value="KAG5441954.1"/>
    <property type="molecule type" value="Genomic_DNA"/>
</dbReference>
<comment type="caution">
    <text evidence="1">The sequence shown here is derived from an EMBL/GenBank/DDBJ whole genome shotgun (WGS) entry which is preliminary data.</text>
</comment>
<dbReference type="Proteomes" id="UP000286415">
    <property type="component" value="Unassembled WGS sequence"/>
</dbReference>
<proteinExistence type="predicted"/>
<organism evidence="1 2">
    <name type="scientific">Clonorchis sinensis</name>
    <name type="common">Chinese liver fluke</name>
    <dbReference type="NCBI Taxonomy" id="79923"/>
    <lineage>
        <taxon>Eukaryota</taxon>
        <taxon>Metazoa</taxon>
        <taxon>Spiralia</taxon>
        <taxon>Lophotrochozoa</taxon>
        <taxon>Platyhelminthes</taxon>
        <taxon>Trematoda</taxon>
        <taxon>Digenea</taxon>
        <taxon>Opisthorchiida</taxon>
        <taxon>Opisthorchiata</taxon>
        <taxon>Opisthorchiidae</taxon>
        <taxon>Clonorchis</taxon>
    </lineage>
</organism>
<dbReference type="AlphaFoldDB" id="A0A3R7G2I1"/>
<gene>
    <name evidence="1" type="ORF">CSKR_107986</name>
</gene>
<keyword evidence="2" id="KW-1185">Reference proteome</keyword>
<evidence type="ECO:0000313" key="2">
    <source>
        <dbReference type="Proteomes" id="UP000286415"/>
    </source>
</evidence>
<protein>
    <submittedName>
        <fullName evidence="1">Uncharacterized protein</fullName>
    </submittedName>
</protein>
<name>A0A3R7G2I1_CLOSI</name>